<dbReference type="Gene3D" id="3.40.1110.10">
    <property type="entry name" value="Calcium-transporting ATPase, cytoplasmic domain N"/>
    <property type="match status" value="1"/>
</dbReference>
<dbReference type="PANTHER" id="PTHR43294">
    <property type="entry name" value="SODIUM/POTASSIUM-TRANSPORTING ATPASE SUBUNIT ALPHA"/>
    <property type="match status" value="1"/>
</dbReference>
<dbReference type="RefSeq" id="WP_073592701.1">
    <property type="nucleotide sequence ID" value="NZ_MRCE01000005.1"/>
</dbReference>
<evidence type="ECO:0000259" key="10">
    <source>
        <dbReference type="SMART" id="SM00831"/>
    </source>
</evidence>
<evidence type="ECO:0000256" key="7">
    <source>
        <dbReference type="ARBA" id="ARBA00022989"/>
    </source>
</evidence>
<comment type="caution">
    <text evidence="11">The sequence shown here is derived from an EMBL/GenBank/DDBJ whole genome shotgun (WGS) entry which is preliminary data.</text>
</comment>
<feature type="transmembrane region" description="Helical" evidence="9">
    <location>
        <begin position="59"/>
        <end position="82"/>
    </location>
</feature>
<dbReference type="SUPFAM" id="SSF81665">
    <property type="entry name" value="Calcium ATPase, transmembrane domain M"/>
    <property type="match status" value="1"/>
</dbReference>
<dbReference type="SUPFAM" id="SSF81653">
    <property type="entry name" value="Calcium ATPase, transduction domain A"/>
    <property type="match status" value="1"/>
</dbReference>
<dbReference type="InterPro" id="IPR023299">
    <property type="entry name" value="ATPase_P-typ_cyto_dom_N"/>
</dbReference>
<dbReference type="Pfam" id="PF08282">
    <property type="entry name" value="Hydrolase_3"/>
    <property type="match status" value="1"/>
</dbReference>
<dbReference type="FunFam" id="3.40.50.1000:FF:000001">
    <property type="entry name" value="Phospholipid-transporting ATPase IC"/>
    <property type="match status" value="1"/>
</dbReference>
<dbReference type="Gene3D" id="1.20.1110.10">
    <property type="entry name" value="Calcium-transporting ATPase, transmembrane domain"/>
    <property type="match status" value="1"/>
</dbReference>
<evidence type="ECO:0000256" key="6">
    <source>
        <dbReference type="ARBA" id="ARBA00022967"/>
    </source>
</evidence>
<dbReference type="GO" id="GO:1902600">
    <property type="term" value="P:proton transmembrane transport"/>
    <property type="evidence" value="ECO:0007669"/>
    <property type="project" value="TreeGrafter"/>
</dbReference>
<dbReference type="Pfam" id="PF00690">
    <property type="entry name" value="Cation_ATPase_N"/>
    <property type="match status" value="1"/>
</dbReference>
<gene>
    <name evidence="11" type="ORF">NIES2119_06835</name>
</gene>
<feature type="transmembrane region" description="Helical" evidence="9">
    <location>
        <begin position="888"/>
        <end position="908"/>
    </location>
</feature>
<feature type="transmembrane region" description="Helical" evidence="9">
    <location>
        <begin position="709"/>
        <end position="731"/>
    </location>
</feature>
<dbReference type="InterPro" id="IPR023214">
    <property type="entry name" value="HAD_sf"/>
</dbReference>
<dbReference type="SUPFAM" id="SSF81660">
    <property type="entry name" value="Metal cation-transporting ATPase, ATP-binding domain N"/>
    <property type="match status" value="1"/>
</dbReference>
<dbReference type="OrthoDB" id="499468at2"/>
<dbReference type="GO" id="GO:0005391">
    <property type="term" value="F:P-type sodium:potassium-exchanging transporter activity"/>
    <property type="evidence" value="ECO:0007669"/>
    <property type="project" value="TreeGrafter"/>
</dbReference>
<dbReference type="InterPro" id="IPR006068">
    <property type="entry name" value="ATPase_P-typ_cation-transptr_C"/>
</dbReference>
<feature type="transmembrane region" description="Helical" evidence="9">
    <location>
        <begin position="813"/>
        <end position="833"/>
    </location>
</feature>
<feature type="transmembrane region" description="Helical" evidence="9">
    <location>
        <begin position="253"/>
        <end position="272"/>
    </location>
</feature>
<dbReference type="GO" id="GO:0006883">
    <property type="term" value="P:intracellular sodium ion homeostasis"/>
    <property type="evidence" value="ECO:0007669"/>
    <property type="project" value="TreeGrafter"/>
</dbReference>
<dbReference type="InterPro" id="IPR036412">
    <property type="entry name" value="HAD-like_sf"/>
</dbReference>
<evidence type="ECO:0000256" key="1">
    <source>
        <dbReference type="ARBA" id="ARBA00004141"/>
    </source>
</evidence>
<feature type="domain" description="Cation-transporting P-type ATPase N-terminal" evidence="10">
    <location>
        <begin position="12"/>
        <end position="86"/>
    </location>
</feature>
<dbReference type="EMBL" id="MRCE01000005">
    <property type="protein sequence ID" value="OKH39445.1"/>
    <property type="molecule type" value="Genomic_DNA"/>
</dbReference>
<evidence type="ECO:0000256" key="3">
    <source>
        <dbReference type="ARBA" id="ARBA00022692"/>
    </source>
</evidence>
<dbReference type="NCBIfam" id="TIGR01494">
    <property type="entry name" value="ATPase_P-type"/>
    <property type="match status" value="2"/>
</dbReference>
<dbReference type="STRING" id="454136.NIES2119_06835"/>
<evidence type="ECO:0000256" key="5">
    <source>
        <dbReference type="ARBA" id="ARBA00022840"/>
    </source>
</evidence>
<dbReference type="Pfam" id="PF00689">
    <property type="entry name" value="Cation_ATPase_C"/>
    <property type="match status" value="1"/>
</dbReference>
<dbReference type="GO" id="GO:1990573">
    <property type="term" value="P:potassium ion import across plasma membrane"/>
    <property type="evidence" value="ECO:0007669"/>
    <property type="project" value="TreeGrafter"/>
</dbReference>
<dbReference type="Pfam" id="PF13246">
    <property type="entry name" value="Cation_ATPase"/>
    <property type="match status" value="1"/>
</dbReference>
<dbReference type="GO" id="GO:0016887">
    <property type="term" value="F:ATP hydrolysis activity"/>
    <property type="evidence" value="ECO:0007669"/>
    <property type="project" value="InterPro"/>
</dbReference>
<keyword evidence="6" id="KW-1278">Translocase</keyword>
<name>A0A1U7IQ29_9CYAN</name>
<dbReference type="Proteomes" id="UP000185860">
    <property type="component" value="Unassembled WGS sequence"/>
</dbReference>
<dbReference type="AlphaFoldDB" id="A0A1U7IQ29"/>
<dbReference type="PANTHER" id="PTHR43294:SF20">
    <property type="entry name" value="P-TYPE ATPASE"/>
    <property type="match status" value="1"/>
</dbReference>
<feature type="transmembrane region" description="Helical" evidence="9">
    <location>
        <begin position="284"/>
        <end position="308"/>
    </location>
</feature>
<sequence length="915" mass="99127">MIVQNEKNQSQQSHNLSVKEAAQNLDTNLETGLSSAEVAKRQERFGANELKGKSGKNPIIMFLLQFNQPLLYILLIAGAIKAFLGEWVNAWVIWGVTLINAIIGYVQESKAESAIAALASSVKTDATILRDEQKVKVPSHELVPGDLVLLTSGDKVPADLRLIFARNLQINESALTGESIAVEKDTKSVDSNAPLAERINMAYAGSFVTFGQGKGIVVAIGEATETGRISQLMQQNTTLSTPLTRKFDKFSRTLLYIILGVAAFTFAVGLGYGNTWVTMFEAAVALAVSAIPEGLPAVVTITLAIGVSRMARRHAIVRKLPAVETLGGATVICSDKTGTLTENQMTVQAIYAGGKHYTVTGTGYAPDGEILLDEKPVDLANSPALLQCLINGLLCNDSHIEFKDDRWQVIGDPTEGGLIAVGNKMGLTQADLTTEMPRLDVIPFESEFQYMATLHKKGTEDWGQFNNDKSGIIYVKGSVESLLSRCHKMLDNEGNLIPIDAKIVHREVDAMANQGLRVLAFALKEVSDKQDSLDHKDIAEGLILIGLQGMIDPPRQEAIKAVQACQNAGIQVKMITGDHAVTAKAIASRMGLNKNGEVLAFTGQQIAEMEQQELSSAVENGSVFARVAPEQKLRLVEALQSKGEIVAMTGDGVNDAPALKQADIGIAMGQAGTEVAKEAADMILTDDNFASIEAAVEEGRTVYRNLQKAIAFILPVNGGESMTILISVLLARALPILSLQVLWLNMVNSIAMTVPLAFEPKTERVMQHPPRNPNEPLLNRQLLWRILVISMFNWILIFGVFEWVKGNTGNLALARTMAIQALVAGRLFYLLSISQWGSAIVNKLRGRVTQITSSPAIAIGIVCTIILQIIFSQWSLMNKLFYTAPLSLNQGLVCLLIGLPMILVATFVNRFDPPN</sequence>
<dbReference type="GO" id="GO:0030007">
    <property type="term" value="P:intracellular potassium ion homeostasis"/>
    <property type="evidence" value="ECO:0007669"/>
    <property type="project" value="TreeGrafter"/>
</dbReference>
<dbReference type="CDD" id="cd02080">
    <property type="entry name" value="P-type_ATPase_cation"/>
    <property type="match status" value="1"/>
</dbReference>
<dbReference type="InterPro" id="IPR023298">
    <property type="entry name" value="ATPase_P-typ_TM_dom_sf"/>
</dbReference>
<dbReference type="FunFam" id="3.40.50.1000:FF:000028">
    <property type="entry name" value="Calcium-transporting P-type ATPase, putative"/>
    <property type="match status" value="1"/>
</dbReference>
<dbReference type="Gene3D" id="2.70.150.10">
    <property type="entry name" value="Calcium-transporting ATPase, cytoplasmic transduction domain A"/>
    <property type="match status" value="1"/>
</dbReference>
<protein>
    <submittedName>
        <fullName evidence="11">Carbonate dehydratase</fullName>
    </submittedName>
</protein>
<evidence type="ECO:0000256" key="8">
    <source>
        <dbReference type="ARBA" id="ARBA00023136"/>
    </source>
</evidence>
<evidence type="ECO:0000256" key="4">
    <source>
        <dbReference type="ARBA" id="ARBA00022741"/>
    </source>
</evidence>
<dbReference type="InterPro" id="IPR018303">
    <property type="entry name" value="ATPase_P-typ_P_site"/>
</dbReference>
<comment type="similarity">
    <text evidence="2">Belongs to the cation transport ATPase (P-type) (TC 3.A.3) family. Type IIA subfamily.</text>
</comment>
<dbReference type="SFLD" id="SFLDG00002">
    <property type="entry name" value="C1.7:_P-type_atpase_like"/>
    <property type="match status" value="1"/>
</dbReference>
<evidence type="ECO:0000256" key="9">
    <source>
        <dbReference type="SAM" id="Phobius"/>
    </source>
</evidence>
<organism evidence="11 12">
    <name type="scientific">[Phormidium ambiguum] IAM M-71</name>
    <dbReference type="NCBI Taxonomy" id="454136"/>
    <lineage>
        <taxon>Bacteria</taxon>
        <taxon>Bacillati</taxon>
        <taxon>Cyanobacteriota</taxon>
        <taxon>Cyanophyceae</taxon>
        <taxon>Oscillatoriophycideae</taxon>
        <taxon>Aerosakkonematales</taxon>
        <taxon>Aerosakkonemataceae</taxon>
        <taxon>Floridanema</taxon>
    </lineage>
</organism>
<dbReference type="PRINTS" id="PR00119">
    <property type="entry name" value="CATATPASE"/>
</dbReference>
<dbReference type="InterPro" id="IPR044492">
    <property type="entry name" value="P_typ_ATPase_HD_dom"/>
</dbReference>
<keyword evidence="7 9" id="KW-1133">Transmembrane helix</keyword>
<dbReference type="PRINTS" id="PR00120">
    <property type="entry name" value="HATPASE"/>
</dbReference>
<dbReference type="GO" id="GO:0036376">
    <property type="term" value="P:sodium ion export across plasma membrane"/>
    <property type="evidence" value="ECO:0007669"/>
    <property type="project" value="TreeGrafter"/>
</dbReference>
<reference evidence="11 12" key="1">
    <citation type="submission" date="2016-11" db="EMBL/GenBank/DDBJ databases">
        <title>Draft Genome Sequences of Nine Cyanobacterial Strains from Diverse Habitats.</title>
        <authorList>
            <person name="Zhu T."/>
            <person name="Hou S."/>
            <person name="Lu X."/>
            <person name="Hess W.R."/>
        </authorList>
    </citation>
    <scope>NUCLEOTIDE SEQUENCE [LARGE SCALE GENOMIC DNA]</scope>
    <source>
        <strain evidence="11 12">IAM M-71</strain>
    </source>
</reference>
<comment type="subcellular location">
    <subcellularLocation>
        <location evidence="1">Membrane</location>
        <topology evidence="1">Multi-pass membrane protein</topology>
    </subcellularLocation>
</comment>
<dbReference type="InterPro" id="IPR008250">
    <property type="entry name" value="ATPase_P-typ_transduc_dom_A_sf"/>
</dbReference>
<proteinExistence type="inferred from homology"/>
<dbReference type="SMART" id="SM00831">
    <property type="entry name" value="Cation_ATPase_N"/>
    <property type="match status" value="1"/>
</dbReference>
<dbReference type="InterPro" id="IPR001757">
    <property type="entry name" value="P_typ_ATPase"/>
</dbReference>
<evidence type="ECO:0000256" key="2">
    <source>
        <dbReference type="ARBA" id="ARBA00005675"/>
    </source>
</evidence>
<evidence type="ECO:0000313" key="12">
    <source>
        <dbReference type="Proteomes" id="UP000185860"/>
    </source>
</evidence>
<keyword evidence="4" id="KW-0547">Nucleotide-binding</keyword>
<dbReference type="SFLD" id="SFLDS00003">
    <property type="entry name" value="Haloacid_Dehalogenase"/>
    <property type="match status" value="1"/>
</dbReference>
<evidence type="ECO:0000313" key="11">
    <source>
        <dbReference type="EMBL" id="OKH39445.1"/>
    </source>
</evidence>
<dbReference type="InterPro" id="IPR050510">
    <property type="entry name" value="Cation_transp_ATPase_P-type"/>
</dbReference>
<feature type="transmembrane region" description="Helical" evidence="9">
    <location>
        <begin position="854"/>
        <end position="876"/>
    </location>
</feature>
<dbReference type="SUPFAM" id="SSF56784">
    <property type="entry name" value="HAD-like"/>
    <property type="match status" value="1"/>
</dbReference>
<dbReference type="InterPro" id="IPR004014">
    <property type="entry name" value="ATPase_P-typ_cation-transptr_N"/>
</dbReference>
<feature type="transmembrane region" description="Helical" evidence="9">
    <location>
        <begin position="782"/>
        <end position="801"/>
    </location>
</feature>
<keyword evidence="3 9" id="KW-0812">Transmembrane</keyword>
<keyword evidence="8 9" id="KW-0472">Membrane</keyword>
<dbReference type="Pfam" id="PF00122">
    <property type="entry name" value="E1-E2_ATPase"/>
    <property type="match status" value="1"/>
</dbReference>
<dbReference type="GO" id="GO:0005524">
    <property type="term" value="F:ATP binding"/>
    <property type="evidence" value="ECO:0007669"/>
    <property type="project" value="UniProtKB-KW"/>
</dbReference>
<accession>A0A1U7IQ29</accession>
<dbReference type="FunFam" id="3.40.1110.10:FF:000094">
    <property type="entry name" value="Cation-transporting P-type ATPase"/>
    <property type="match status" value="1"/>
</dbReference>
<dbReference type="SFLD" id="SFLDF00027">
    <property type="entry name" value="p-type_atpase"/>
    <property type="match status" value="1"/>
</dbReference>
<dbReference type="GO" id="GO:0005886">
    <property type="term" value="C:plasma membrane"/>
    <property type="evidence" value="ECO:0007669"/>
    <property type="project" value="TreeGrafter"/>
</dbReference>
<dbReference type="PROSITE" id="PS00154">
    <property type="entry name" value="ATPASE_E1_E2"/>
    <property type="match status" value="1"/>
</dbReference>
<dbReference type="InterPro" id="IPR059000">
    <property type="entry name" value="ATPase_P-type_domA"/>
</dbReference>
<feature type="transmembrane region" description="Helical" evidence="9">
    <location>
        <begin position="88"/>
        <end position="106"/>
    </location>
</feature>
<dbReference type="Gene3D" id="3.40.50.1000">
    <property type="entry name" value="HAD superfamily/HAD-like"/>
    <property type="match status" value="1"/>
</dbReference>
<feature type="transmembrane region" description="Helical" evidence="9">
    <location>
        <begin position="737"/>
        <end position="758"/>
    </location>
</feature>
<keyword evidence="5" id="KW-0067">ATP-binding</keyword>